<dbReference type="Pfam" id="PF13639">
    <property type="entry name" value="zf-RING_2"/>
    <property type="match status" value="1"/>
</dbReference>
<evidence type="ECO:0000259" key="6">
    <source>
        <dbReference type="PROSITE" id="PS50089"/>
    </source>
</evidence>
<protein>
    <submittedName>
        <fullName evidence="8">Uncharacterized protein</fullName>
    </submittedName>
</protein>
<dbReference type="PROSITE" id="PS50089">
    <property type="entry name" value="ZF_RING_2"/>
    <property type="match status" value="1"/>
</dbReference>
<dbReference type="Gene3D" id="3.30.40.10">
    <property type="entry name" value="Zinc/RING finger domain, C3HC4 (zinc finger)"/>
    <property type="match status" value="1"/>
</dbReference>
<dbReference type="SMART" id="SM00184">
    <property type="entry name" value="RING"/>
    <property type="match status" value="1"/>
</dbReference>
<evidence type="ECO:0000313" key="8">
    <source>
        <dbReference type="EMBL" id="KAF6037938.1"/>
    </source>
</evidence>
<dbReference type="Gene3D" id="3.30.1370.210">
    <property type="match status" value="1"/>
</dbReference>
<dbReference type="InterPro" id="IPR001841">
    <property type="entry name" value="Znf_RING"/>
</dbReference>
<comment type="caution">
    <text evidence="8">The sequence shown here is derived from an EMBL/GenBank/DDBJ whole genome shotgun (WGS) entry which is preliminary data.</text>
</comment>
<evidence type="ECO:0000256" key="1">
    <source>
        <dbReference type="ARBA" id="ARBA00022723"/>
    </source>
</evidence>
<keyword evidence="3 4" id="KW-0862">Zinc</keyword>
<dbReference type="SUPFAM" id="SSF57850">
    <property type="entry name" value="RING/U-box"/>
    <property type="match status" value="1"/>
</dbReference>
<keyword evidence="1 4" id="KW-0479">Metal-binding</keyword>
<proteinExistence type="predicted"/>
<gene>
    <name evidence="8" type="ORF">EB796_003740</name>
</gene>
<organism evidence="8 9">
    <name type="scientific">Bugula neritina</name>
    <name type="common">Brown bryozoan</name>
    <name type="synonym">Sertularia neritina</name>
    <dbReference type="NCBI Taxonomy" id="10212"/>
    <lineage>
        <taxon>Eukaryota</taxon>
        <taxon>Metazoa</taxon>
        <taxon>Spiralia</taxon>
        <taxon>Lophotrochozoa</taxon>
        <taxon>Bryozoa</taxon>
        <taxon>Gymnolaemata</taxon>
        <taxon>Cheilostomatida</taxon>
        <taxon>Flustrina</taxon>
        <taxon>Buguloidea</taxon>
        <taxon>Bugulidae</taxon>
        <taxon>Bugula</taxon>
    </lineage>
</organism>
<dbReference type="OrthoDB" id="410307at2759"/>
<feature type="region of interest" description="Disordered" evidence="5">
    <location>
        <begin position="81"/>
        <end position="135"/>
    </location>
</feature>
<feature type="zinc finger region" description="C3H1-type" evidence="4">
    <location>
        <begin position="278"/>
        <end position="304"/>
    </location>
</feature>
<feature type="domain" description="C3H1-type" evidence="7">
    <location>
        <begin position="244"/>
        <end position="273"/>
    </location>
</feature>
<evidence type="ECO:0000313" key="9">
    <source>
        <dbReference type="Proteomes" id="UP000593567"/>
    </source>
</evidence>
<evidence type="ECO:0000256" key="3">
    <source>
        <dbReference type="ARBA" id="ARBA00022833"/>
    </source>
</evidence>
<keyword evidence="2 4" id="KW-0863">Zinc-finger</keyword>
<evidence type="ECO:0000256" key="5">
    <source>
        <dbReference type="SAM" id="MobiDB-lite"/>
    </source>
</evidence>
<dbReference type="InterPro" id="IPR000571">
    <property type="entry name" value="Znf_CCCH"/>
</dbReference>
<feature type="domain" description="C3H1-type" evidence="7">
    <location>
        <begin position="278"/>
        <end position="304"/>
    </location>
</feature>
<evidence type="ECO:0000256" key="4">
    <source>
        <dbReference type="PROSITE-ProRule" id="PRU00723"/>
    </source>
</evidence>
<sequence length="409" mass="45735">MVLNSSNTLMNGFDQPAAGIFKETYFVGRSAFPPFGASHTPYDFNLYCDVRSEKLADLDYAASRQQTNAFRISRSNPLNSSALARPPDVVPNTLVRNTTSSPSSSAAGGTDSVAEDGDWQAVGSKKPRPPSYQQMSQSFNHLSILQPHSPLTNSSNFETMVSVLQEKYLLSRPEVIAALQVVRQERNGDMNIPLTELVKDTERLLSKNKNILKPASLTARAKAVPDHEEPCENQLCPARLKQLKYRTELCLSYQTTGKCHMKPGSCVYAHGESEKRPLPKDELCERYLEGKCNNRRCVYAHGASELKNRPIVSTLEYIKTKQKKAIPDKKKPPQEDLSLLESDIDPLGEECSICLDKMAQNSRQKLDCGHDAFHYKCLKKWVAQEGDRSCPLCRSNTLLPEEYPHLGCH</sequence>
<reference evidence="8" key="1">
    <citation type="submission" date="2020-06" db="EMBL/GenBank/DDBJ databases">
        <title>Draft genome of Bugula neritina, a colonial animal packing powerful symbionts and potential medicines.</title>
        <authorList>
            <person name="Rayko M."/>
        </authorList>
    </citation>
    <scope>NUCLEOTIDE SEQUENCE [LARGE SCALE GENOMIC DNA]</scope>
    <source>
        <strain evidence="8">Kwan_BN1</strain>
    </source>
</reference>
<dbReference type="GO" id="GO:0008270">
    <property type="term" value="F:zinc ion binding"/>
    <property type="evidence" value="ECO:0007669"/>
    <property type="project" value="UniProtKB-KW"/>
</dbReference>
<dbReference type="SUPFAM" id="SSF90229">
    <property type="entry name" value="CCCH zinc finger"/>
    <property type="match status" value="1"/>
</dbReference>
<feature type="domain" description="RING-type" evidence="6">
    <location>
        <begin position="351"/>
        <end position="394"/>
    </location>
</feature>
<dbReference type="PANTHER" id="PTHR17550:SF4">
    <property type="entry name" value="E3 UBIQUITIN-PROTEIN LIGASE TTC3"/>
    <property type="match status" value="1"/>
</dbReference>
<dbReference type="SMART" id="SM00356">
    <property type="entry name" value="ZnF_C3H1"/>
    <property type="match status" value="2"/>
</dbReference>
<dbReference type="PROSITE" id="PS50103">
    <property type="entry name" value="ZF_C3H1"/>
    <property type="match status" value="2"/>
</dbReference>
<evidence type="ECO:0000256" key="2">
    <source>
        <dbReference type="ARBA" id="ARBA00022771"/>
    </source>
</evidence>
<accession>A0A7J7KJZ1</accession>
<keyword evidence="9" id="KW-1185">Reference proteome</keyword>
<dbReference type="PANTHER" id="PTHR17550">
    <property type="entry name" value="E3 UBIQUITIN-PROTEIN LIGASE TTC3"/>
    <property type="match status" value="1"/>
</dbReference>
<dbReference type="InterPro" id="IPR036855">
    <property type="entry name" value="Znf_CCCH_sf"/>
</dbReference>
<feature type="zinc finger region" description="C3H1-type" evidence="4">
    <location>
        <begin position="244"/>
        <end position="273"/>
    </location>
</feature>
<name>A0A7J7KJZ1_BUGNE</name>
<feature type="compositionally biased region" description="Low complexity" evidence="5">
    <location>
        <begin position="98"/>
        <end position="112"/>
    </location>
</feature>
<dbReference type="EMBL" id="VXIV02000494">
    <property type="protein sequence ID" value="KAF6037938.1"/>
    <property type="molecule type" value="Genomic_DNA"/>
</dbReference>
<evidence type="ECO:0000259" key="7">
    <source>
        <dbReference type="PROSITE" id="PS50103"/>
    </source>
</evidence>
<dbReference type="Proteomes" id="UP000593567">
    <property type="component" value="Unassembled WGS sequence"/>
</dbReference>
<dbReference type="InterPro" id="IPR013083">
    <property type="entry name" value="Znf_RING/FYVE/PHD"/>
</dbReference>
<dbReference type="AlphaFoldDB" id="A0A7J7KJZ1"/>